<proteinExistence type="predicted"/>
<feature type="compositionally biased region" description="Basic residues" evidence="4">
    <location>
        <begin position="37"/>
        <end position="47"/>
    </location>
</feature>
<gene>
    <name evidence="6" type="primary">ERFE</name>
</gene>
<dbReference type="PANTHER" id="PTHR24019:SF11">
    <property type="entry name" value="ERYTHROFERRONE"/>
    <property type="match status" value="1"/>
</dbReference>
<feature type="region of interest" description="Disordered" evidence="4">
    <location>
        <begin position="28"/>
        <end position="68"/>
    </location>
</feature>
<dbReference type="PANTHER" id="PTHR24019">
    <property type="entry name" value="ADIPOLIN"/>
    <property type="match status" value="1"/>
</dbReference>
<dbReference type="Proteomes" id="UP000248484">
    <property type="component" value="Chromosome 2"/>
</dbReference>
<protein>
    <submittedName>
        <fullName evidence="6">Erythroferrone isoform X2</fullName>
    </submittedName>
</protein>
<evidence type="ECO:0000256" key="3">
    <source>
        <dbReference type="ARBA" id="ARBA00022729"/>
    </source>
</evidence>
<dbReference type="AlphaFoldDB" id="A0A9W2X607"/>
<evidence type="ECO:0000256" key="1">
    <source>
        <dbReference type="ARBA" id="ARBA00004613"/>
    </source>
</evidence>
<dbReference type="GO" id="GO:0046326">
    <property type="term" value="P:positive regulation of D-glucose import"/>
    <property type="evidence" value="ECO:0007669"/>
    <property type="project" value="TreeGrafter"/>
</dbReference>
<name>A0A9W2X607_PHYMC</name>
<dbReference type="GO" id="GO:0046628">
    <property type="term" value="P:positive regulation of insulin receptor signaling pathway"/>
    <property type="evidence" value="ECO:0007669"/>
    <property type="project" value="TreeGrafter"/>
</dbReference>
<feature type="region of interest" description="Disordered" evidence="4">
    <location>
        <begin position="87"/>
        <end position="118"/>
    </location>
</feature>
<keyword evidence="3" id="KW-0732">Signal</keyword>
<dbReference type="RefSeq" id="XP_054946880.1">
    <property type="nucleotide sequence ID" value="XM_055090905.1"/>
</dbReference>
<feature type="compositionally biased region" description="Basic and acidic residues" evidence="4">
    <location>
        <begin position="87"/>
        <end position="96"/>
    </location>
</feature>
<organism evidence="5 6">
    <name type="scientific">Physeter macrocephalus</name>
    <name type="common">Sperm whale</name>
    <name type="synonym">Physeter catodon</name>
    <dbReference type="NCBI Taxonomy" id="9755"/>
    <lineage>
        <taxon>Eukaryota</taxon>
        <taxon>Metazoa</taxon>
        <taxon>Chordata</taxon>
        <taxon>Craniata</taxon>
        <taxon>Vertebrata</taxon>
        <taxon>Euteleostomi</taxon>
        <taxon>Mammalia</taxon>
        <taxon>Eutheria</taxon>
        <taxon>Laurasiatheria</taxon>
        <taxon>Artiodactyla</taxon>
        <taxon>Whippomorpha</taxon>
        <taxon>Cetacea</taxon>
        <taxon>Odontoceti</taxon>
        <taxon>Physeteridae</taxon>
        <taxon>Physeter</taxon>
    </lineage>
</organism>
<evidence type="ECO:0000313" key="5">
    <source>
        <dbReference type="Proteomes" id="UP000248484"/>
    </source>
</evidence>
<dbReference type="CTD" id="151176"/>
<evidence type="ECO:0000256" key="4">
    <source>
        <dbReference type="SAM" id="MobiDB-lite"/>
    </source>
</evidence>
<keyword evidence="5" id="KW-1185">Reference proteome</keyword>
<keyword evidence="2" id="KW-0964">Secreted</keyword>
<reference evidence="6" key="1">
    <citation type="submission" date="2025-08" db="UniProtKB">
        <authorList>
            <consortium name="RefSeq"/>
        </authorList>
    </citation>
    <scope>IDENTIFICATION</scope>
    <source>
        <tissue evidence="6">Muscle</tissue>
    </source>
</reference>
<dbReference type="GO" id="GO:0005179">
    <property type="term" value="F:hormone activity"/>
    <property type="evidence" value="ECO:0007669"/>
    <property type="project" value="TreeGrafter"/>
</dbReference>
<dbReference type="GO" id="GO:0005615">
    <property type="term" value="C:extracellular space"/>
    <property type="evidence" value="ECO:0007669"/>
    <property type="project" value="TreeGrafter"/>
</dbReference>
<comment type="subcellular location">
    <subcellularLocation>
        <location evidence="1">Secreted</location>
    </subcellularLocation>
</comment>
<dbReference type="InterPro" id="IPR052136">
    <property type="entry name" value="Adipolin/Erythroferrone-rel"/>
</dbReference>
<accession>A0A9W2X607</accession>
<evidence type="ECO:0000313" key="6">
    <source>
        <dbReference type="RefSeq" id="XP_054946880.1"/>
    </source>
</evidence>
<feature type="compositionally biased region" description="Acidic residues" evidence="4">
    <location>
        <begin position="107"/>
        <end position="117"/>
    </location>
</feature>
<sequence length="338" mass="36195">MAVVFQEPTVGQVHGVDPRDAWMLFVRQSDKGVNSKKGSRGKAKKLKLGLPGPPGPPGPQGPPGPITPPEVLLKEFQLLLKGAVRTRECAEPEPRPRGPAAVPAVPAEDEEEDEEEAAGGADVLALRAAPLAPGPRAPRVEAAFHCRLRRDASVERRALHELGVYYVLPGGCHGAGEQQRVLHHLGQRRAVSAGGAVHLRLPGQCQQLLPHSARWLPLQCCPPRCMTGHPRPSLSPGKWSRSANNLGAVAEATRRREPANCPHWPPLQAARGGDMQTGSPRLGMISGCHLKLKGRRFSVPRSTCFVPPQLQTWAPPGPSGPGSLSFIAVAQPHLFHLS</sequence>
<feature type="compositionally biased region" description="Pro residues" evidence="4">
    <location>
        <begin position="51"/>
        <end position="68"/>
    </location>
</feature>
<dbReference type="GO" id="GO:0045721">
    <property type="term" value="P:negative regulation of gluconeogenesis"/>
    <property type="evidence" value="ECO:0007669"/>
    <property type="project" value="TreeGrafter"/>
</dbReference>
<evidence type="ECO:0000256" key="2">
    <source>
        <dbReference type="ARBA" id="ARBA00022525"/>
    </source>
</evidence>
<dbReference type="GeneID" id="112065109"/>